<dbReference type="RefSeq" id="WP_092901912.1">
    <property type="nucleotide sequence ID" value="NZ_FOKK01000031.1"/>
</dbReference>
<dbReference type="Pfam" id="PF14322">
    <property type="entry name" value="SusD-like_3"/>
    <property type="match status" value="1"/>
</dbReference>
<evidence type="ECO:0000256" key="1">
    <source>
        <dbReference type="ARBA" id="ARBA00004442"/>
    </source>
</evidence>
<dbReference type="OrthoDB" id="691907at2"/>
<evidence type="ECO:0000313" key="9">
    <source>
        <dbReference type="Proteomes" id="UP000198790"/>
    </source>
</evidence>
<dbReference type="Gene3D" id="1.25.40.390">
    <property type="match status" value="1"/>
</dbReference>
<dbReference type="Proteomes" id="UP000198790">
    <property type="component" value="Unassembled WGS sequence"/>
</dbReference>
<evidence type="ECO:0000313" key="8">
    <source>
        <dbReference type="EMBL" id="SFB60903.1"/>
    </source>
</evidence>
<evidence type="ECO:0000259" key="7">
    <source>
        <dbReference type="Pfam" id="PF14322"/>
    </source>
</evidence>
<feature type="domain" description="RagB/SusD" evidence="6">
    <location>
        <begin position="339"/>
        <end position="493"/>
    </location>
</feature>
<comment type="similarity">
    <text evidence="2">Belongs to the SusD family.</text>
</comment>
<keyword evidence="4" id="KW-0472">Membrane</keyword>
<evidence type="ECO:0000256" key="3">
    <source>
        <dbReference type="ARBA" id="ARBA00022729"/>
    </source>
</evidence>
<reference evidence="8 9" key="1">
    <citation type="submission" date="2016-10" db="EMBL/GenBank/DDBJ databases">
        <authorList>
            <person name="de Groot N.N."/>
        </authorList>
    </citation>
    <scope>NUCLEOTIDE SEQUENCE [LARGE SCALE GENOMIC DNA]</scope>
    <source>
        <strain evidence="8 9">DSM 23399</strain>
    </source>
</reference>
<protein>
    <submittedName>
        <fullName evidence="8">Starch-binding associating with outer membrane</fullName>
    </submittedName>
</protein>
<proteinExistence type="inferred from homology"/>
<gene>
    <name evidence="8" type="ORF">SAMN04489723_1317</name>
</gene>
<feature type="domain" description="SusD-like N-terminal" evidence="7">
    <location>
        <begin position="70"/>
        <end position="223"/>
    </location>
</feature>
<keyword evidence="9" id="KW-1185">Reference proteome</keyword>
<dbReference type="EMBL" id="FOKK01000031">
    <property type="protein sequence ID" value="SFB60903.1"/>
    <property type="molecule type" value="Genomic_DNA"/>
</dbReference>
<comment type="subcellular location">
    <subcellularLocation>
        <location evidence="1">Cell outer membrane</location>
    </subcellularLocation>
</comment>
<organism evidence="8 9">
    <name type="scientific">Algoriphagus aquimarinus</name>
    <dbReference type="NCBI Taxonomy" id="237018"/>
    <lineage>
        <taxon>Bacteria</taxon>
        <taxon>Pseudomonadati</taxon>
        <taxon>Bacteroidota</taxon>
        <taxon>Cytophagia</taxon>
        <taxon>Cytophagales</taxon>
        <taxon>Cyclobacteriaceae</taxon>
        <taxon>Algoriphagus</taxon>
    </lineage>
</organism>
<evidence type="ECO:0000256" key="5">
    <source>
        <dbReference type="ARBA" id="ARBA00023237"/>
    </source>
</evidence>
<keyword evidence="5" id="KW-0998">Cell outer membrane</keyword>
<dbReference type="GO" id="GO:0009279">
    <property type="term" value="C:cell outer membrane"/>
    <property type="evidence" value="ECO:0007669"/>
    <property type="project" value="UniProtKB-SubCell"/>
</dbReference>
<keyword evidence="3" id="KW-0732">Signal</keyword>
<evidence type="ECO:0000256" key="2">
    <source>
        <dbReference type="ARBA" id="ARBA00006275"/>
    </source>
</evidence>
<evidence type="ECO:0000259" key="6">
    <source>
        <dbReference type="Pfam" id="PF07980"/>
    </source>
</evidence>
<dbReference type="PROSITE" id="PS51257">
    <property type="entry name" value="PROKAR_LIPOPROTEIN"/>
    <property type="match status" value="1"/>
</dbReference>
<dbReference type="InterPro" id="IPR012944">
    <property type="entry name" value="SusD_RagB_dom"/>
</dbReference>
<name>A0A1I1CKC4_9BACT</name>
<dbReference type="SUPFAM" id="SSF48452">
    <property type="entry name" value="TPR-like"/>
    <property type="match status" value="1"/>
</dbReference>
<evidence type="ECO:0000256" key="4">
    <source>
        <dbReference type="ARBA" id="ARBA00023136"/>
    </source>
</evidence>
<dbReference type="STRING" id="237018.SAMN04489723_1317"/>
<dbReference type="CDD" id="cd08977">
    <property type="entry name" value="SusD"/>
    <property type="match status" value="1"/>
</dbReference>
<accession>A0A1I1CKC4</accession>
<dbReference type="AlphaFoldDB" id="A0A1I1CKC4"/>
<dbReference type="InterPro" id="IPR011990">
    <property type="entry name" value="TPR-like_helical_dom_sf"/>
</dbReference>
<dbReference type="Pfam" id="PF07980">
    <property type="entry name" value="SusD_RagB"/>
    <property type="match status" value="1"/>
</dbReference>
<dbReference type="InterPro" id="IPR033985">
    <property type="entry name" value="SusD-like_N"/>
</dbReference>
<sequence length="494" mass="55049">MKNLLSILCVIWLAFGLTSCELQEDVYSSITTDNFFQTAGDAETALIAAYDPMADLFNAATHSSDFGTDQIYPRPVVARDTYTLFTYDQNYSSQKSFGRTFESPFQTWTSCYAGIERANWILDKVPTIVMDQTRKSSILGEAYFLRAFYLWMLTKNFGDVVIKTAPSKSELDAYNPKSSMAEVYGQIFEDLDLAVMNLTSYATQTPQFGRPSKEAAMALYAKAALYGGEFQTSLDMAEAVINSGSYRLLDSVEDVFDVDKETEARAENIWSYESISAVPGRGTQVPSLYGPASSSGPEYGNSSYGSAFAYQSFYDSFDPKDQRRNLLATSYINKSGVVVPQEKITPVTKDGVLVGKFKDPNSNGNSYAINLPIIRMADVYLIAAEAEAKLNGSSSKAYGFIDKVRNRAGLDDLNAGLGKEEFINAVIQERSWELFGEADRWYDLTRTGKFLTVIPTAVNSIFPVRKPEPKHRYFPIPLDEVNANPLLEQNPDWR</sequence>